<feature type="domain" description="Tox-REase-5" evidence="1">
    <location>
        <begin position="240"/>
        <end position="336"/>
    </location>
</feature>
<dbReference type="Proteomes" id="UP001185922">
    <property type="component" value="Unassembled WGS sequence"/>
</dbReference>
<evidence type="ECO:0000313" key="2">
    <source>
        <dbReference type="EMBL" id="MDV6314598.1"/>
    </source>
</evidence>
<gene>
    <name evidence="2" type="ORF">R3Q15_22460</name>
</gene>
<dbReference type="RefSeq" id="WP_317510406.1">
    <property type="nucleotide sequence ID" value="NZ_JAWLKH010000039.1"/>
</dbReference>
<evidence type="ECO:0000259" key="1">
    <source>
        <dbReference type="Pfam" id="PF15648"/>
    </source>
</evidence>
<dbReference type="Pfam" id="PF15648">
    <property type="entry name" value="Tox-REase-5"/>
    <property type="match status" value="1"/>
</dbReference>
<protein>
    <submittedName>
        <fullName evidence="2">Tox-REase-5 domain-containing protein</fullName>
    </submittedName>
</protein>
<dbReference type="EMBL" id="JAWLKH010000039">
    <property type="protein sequence ID" value="MDV6314598.1"/>
    <property type="molecule type" value="Genomic_DNA"/>
</dbReference>
<dbReference type="AlphaFoldDB" id="A0AAE4UBE0"/>
<dbReference type="InterPro" id="IPR028904">
    <property type="entry name" value="Tox-REase-5_dom"/>
</dbReference>
<organism evidence="2 3">
    <name type="scientific">Gordonia amicalis</name>
    <dbReference type="NCBI Taxonomy" id="89053"/>
    <lineage>
        <taxon>Bacteria</taxon>
        <taxon>Bacillati</taxon>
        <taxon>Actinomycetota</taxon>
        <taxon>Actinomycetes</taxon>
        <taxon>Mycobacteriales</taxon>
        <taxon>Gordoniaceae</taxon>
        <taxon>Gordonia</taxon>
    </lineage>
</organism>
<comment type="caution">
    <text evidence="2">The sequence shown here is derived from an EMBL/GenBank/DDBJ whole genome shotgun (WGS) entry which is preliminary data.</text>
</comment>
<accession>A0AAE4UBE0</accession>
<reference evidence="2" key="1">
    <citation type="submission" date="2023-10" db="EMBL/GenBank/DDBJ databases">
        <title>Development of a sustainable strategy for remediation of hydrocarbon-contaminated territories based on the waste exchange concept.</title>
        <authorList>
            <person name="Krivoruchko A."/>
        </authorList>
    </citation>
    <scope>NUCLEOTIDE SEQUENCE</scope>
    <source>
        <strain evidence="2">IEGM 1279</strain>
    </source>
</reference>
<proteinExistence type="predicted"/>
<sequence>MTALTRSAVRAWTAAAAAATARGSLTSQARVLEAASTRIRDGASTLGQGGGWAGVGYQNAFATIDQHYTANIRTADIVTQAGDAAYNGLSEMHYAAVALLAQADAAEADGCEVSETWQVTAADADSDDAKAKVALWQPIIARYYHQLENADNASSGKIQTVAFPLLLGALAGASLLEIAAVALAAAAATVGVALAISWAIEHFPDIDINELLSRSNIDTTGGGSGEWVPENETGWSKEASDYERQVTGTDSGVTYKIPSEDAPSGAIKVDGMEPATDDSRETWIEAKGTASYDWMIEDDGSIRKNTKFAEQLPDQLQRQYDAAEEHDAEVEWRVATPALEKAIKRQIEDLGLGDRIRVEHIPPEK</sequence>
<evidence type="ECO:0000313" key="3">
    <source>
        <dbReference type="Proteomes" id="UP001185922"/>
    </source>
</evidence>
<name>A0AAE4UBE0_9ACTN</name>